<proteinExistence type="predicted"/>
<dbReference type="Gene3D" id="3.30.390.50">
    <property type="entry name" value="CO dehydrogenase flavoprotein, C-terminal domain"/>
    <property type="match status" value="1"/>
</dbReference>
<dbReference type="Pfam" id="PF03450">
    <property type="entry name" value="CO_deh_flav_C"/>
    <property type="match status" value="1"/>
</dbReference>
<reference evidence="2" key="1">
    <citation type="submission" date="2019-08" db="EMBL/GenBank/DDBJ databases">
        <authorList>
            <person name="Kucharzyk K."/>
            <person name="Murdoch R.W."/>
            <person name="Higgins S."/>
            <person name="Loffler F."/>
        </authorList>
    </citation>
    <scope>NUCLEOTIDE SEQUENCE</scope>
</reference>
<comment type="caution">
    <text evidence="2">The sequence shown here is derived from an EMBL/GenBank/DDBJ whole genome shotgun (WGS) entry which is preliminary data.</text>
</comment>
<protein>
    <recommendedName>
        <fullName evidence="1">CO dehydrogenase flavoprotein C-terminal domain-containing protein</fullName>
    </recommendedName>
</protein>
<feature type="domain" description="CO dehydrogenase flavoprotein C-terminal" evidence="1">
    <location>
        <begin position="2"/>
        <end position="60"/>
    </location>
</feature>
<dbReference type="EMBL" id="VSSQ01034579">
    <property type="protein sequence ID" value="MPM86581.1"/>
    <property type="molecule type" value="Genomic_DNA"/>
</dbReference>
<dbReference type="SUPFAM" id="SSF55447">
    <property type="entry name" value="CO dehydrogenase flavoprotein C-terminal domain-like"/>
    <property type="match status" value="1"/>
</dbReference>
<dbReference type="AlphaFoldDB" id="A0A645DBA2"/>
<evidence type="ECO:0000259" key="1">
    <source>
        <dbReference type="Pfam" id="PF03450"/>
    </source>
</evidence>
<accession>A0A645DBA2</accession>
<dbReference type="InterPro" id="IPR005107">
    <property type="entry name" value="CO_DH_flav_C"/>
</dbReference>
<evidence type="ECO:0000313" key="2">
    <source>
        <dbReference type="EMBL" id="MPM86581.1"/>
    </source>
</evidence>
<organism evidence="2">
    <name type="scientific">bioreactor metagenome</name>
    <dbReference type="NCBI Taxonomy" id="1076179"/>
    <lineage>
        <taxon>unclassified sequences</taxon>
        <taxon>metagenomes</taxon>
        <taxon>ecological metagenomes</taxon>
    </lineage>
</organism>
<sequence>MLGAVAATPVRALSAERCLEGSRLEPETVEKAASALSEYILEINKRPNRFYKAHASKGVLLDVLDTIRQRSGITLP</sequence>
<gene>
    <name evidence="2" type="ORF">SDC9_133670</name>
</gene>
<name>A0A645DBA2_9ZZZZ</name>
<dbReference type="InterPro" id="IPR036683">
    <property type="entry name" value="CO_DH_flav_C_dom_sf"/>
</dbReference>